<reference evidence="1" key="1">
    <citation type="journal article" date="2014" name="Int. J. Syst. Evol. Microbiol.">
        <title>Complete genome sequence of Corynebacterium casei LMG S-19264T (=DSM 44701T), isolated from a smear-ripened cheese.</title>
        <authorList>
            <consortium name="US DOE Joint Genome Institute (JGI-PGF)"/>
            <person name="Walter F."/>
            <person name="Albersmeier A."/>
            <person name="Kalinowski J."/>
            <person name="Ruckert C."/>
        </authorList>
    </citation>
    <scope>NUCLEOTIDE SEQUENCE</scope>
    <source>
        <strain evidence="1">KCTC 12988</strain>
    </source>
</reference>
<sequence length="106" mass="11681">MNVKSRRRFSPEFKAQALELVALGKPVDVVARELEVGPDLIYSWRRKAEKQTQLVCGVEGAVGDRSAADELRLLRRQVANLQIENDILKKAAIILGTSNPPKKGGS</sequence>
<accession>A0A918WR06</accession>
<evidence type="ECO:0000313" key="1">
    <source>
        <dbReference type="EMBL" id="GHC68726.1"/>
    </source>
</evidence>
<dbReference type="InterPro" id="IPR009057">
    <property type="entry name" value="Homeodomain-like_sf"/>
</dbReference>
<name>A0A918WR06_9BACT</name>
<keyword evidence="2" id="KW-1185">Reference proteome</keyword>
<dbReference type="InterPro" id="IPR002514">
    <property type="entry name" value="Transposase_8"/>
</dbReference>
<comment type="caution">
    <text evidence="1">The sequence shown here is derived from an EMBL/GenBank/DDBJ whole genome shotgun (WGS) entry which is preliminary data.</text>
</comment>
<organism evidence="1 2">
    <name type="scientific">Roseibacillus persicicus</name>
    <dbReference type="NCBI Taxonomy" id="454148"/>
    <lineage>
        <taxon>Bacteria</taxon>
        <taxon>Pseudomonadati</taxon>
        <taxon>Verrucomicrobiota</taxon>
        <taxon>Verrucomicrobiia</taxon>
        <taxon>Verrucomicrobiales</taxon>
        <taxon>Verrucomicrobiaceae</taxon>
        <taxon>Roseibacillus</taxon>
    </lineage>
</organism>
<evidence type="ECO:0000313" key="2">
    <source>
        <dbReference type="Proteomes" id="UP000644507"/>
    </source>
</evidence>
<dbReference type="GO" id="GO:0003677">
    <property type="term" value="F:DNA binding"/>
    <property type="evidence" value="ECO:0007669"/>
    <property type="project" value="InterPro"/>
</dbReference>
<dbReference type="GO" id="GO:0004803">
    <property type="term" value="F:transposase activity"/>
    <property type="evidence" value="ECO:0007669"/>
    <property type="project" value="InterPro"/>
</dbReference>
<reference evidence="1" key="2">
    <citation type="submission" date="2020-09" db="EMBL/GenBank/DDBJ databases">
        <authorList>
            <person name="Sun Q."/>
            <person name="Kim S."/>
        </authorList>
    </citation>
    <scope>NUCLEOTIDE SEQUENCE</scope>
    <source>
        <strain evidence="1">KCTC 12988</strain>
    </source>
</reference>
<dbReference type="Gene3D" id="1.10.10.60">
    <property type="entry name" value="Homeodomain-like"/>
    <property type="match status" value="1"/>
</dbReference>
<dbReference type="SUPFAM" id="SSF46689">
    <property type="entry name" value="Homeodomain-like"/>
    <property type="match status" value="1"/>
</dbReference>
<dbReference type="Proteomes" id="UP000644507">
    <property type="component" value="Unassembled WGS sequence"/>
</dbReference>
<proteinExistence type="predicted"/>
<dbReference type="InterPro" id="IPR051839">
    <property type="entry name" value="RD_transcriptional_regulator"/>
</dbReference>
<gene>
    <name evidence="1" type="ORF">GCM10007100_40540</name>
</gene>
<protein>
    <submittedName>
        <fullName evidence="1">Transposase</fullName>
    </submittedName>
</protein>
<dbReference type="GO" id="GO:0006313">
    <property type="term" value="P:DNA transposition"/>
    <property type="evidence" value="ECO:0007669"/>
    <property type="project" value="InterPro"/>
</dbReference>
<dbReference type="PANTHER" id="PTHR33215">
    <property type="entry name" value="PROTEIN DISTAL ANTENNA"/>
    <property type="match status" value="1"/>
</dbReference>
<dbReference type="EMBL" id="BMXI01000066">
    <property type="protein sequence ID" value="GHC68726.1"/>
    <property type="molecule type" value="Genomic_DNA"/>
</dbReference>
<dbReference type="Pfam" id="PF01527">
    <property type="entry name" value="HTH_Tnp_1"/>
    <property type="match status" value="1"/>
</dbReference>
<dbReference type="RefSeq" id="WP_189574745.1">
    <property type="nucleotide sequence ID" value="NZ_BMXI01000066.1"/>
</dbReference>
<dbReference type="AlphaFoldDB" id="A0A918WR06"/>
<dbReference type="PANTHER" id="PTHR33215:SF13">
    <property type="entry name" value="PROTEIN DISTAL ANTENNA"/>
    <property type="match status" value="1"/>
</dbReference>